<dbReference type="SUPFAM" id="SSF49503">
    <property type="entry name" value="Cupredoxins"/>
    <property type="match status" value="1"/>
</dbReference>
<sequence length="113" mass="12494">MDGAGGCTKSPLWFGLNCFKLPSATVDSYNLSAAQNISFNEEKNGSFQAHLSEAETHYHEFVIQAKPVKRLCRTHNSITVNGLFPGPTLEVRDGDSLVIKAVNNARYNVTLHW</sequence>
<dbReference type="GO" id="GO:0005507">
    <property type="term" value="F:copper ion binding"/>
    <property type="evidence" value="ECO:0007669"/>
    <property type="project" value="InterPro"/>
</dbReference>
<dbReference type="PANTHER" id="PTHR11709">
    <property type="entry name" value="MULTI-COPPER OXIDASE"/>
    <property type="match status" value="1"/>
</dbReference>
<gene>
    <name evidence="3" type="ORF">OIU79_024300</name>
</gene>
<keyword evidence="4" id="KW-1185">Reference proteome</keyword>
<evidence type="ECO:0000313" key="3">
    <source>
        <dbReference type="EMBL" id="KAJ6763728.1"/>
    </source>
</evidence>
<dbReference type="AlphaFoldDB" id="A0A9Q0WBJ3"/>
<dbReference type="OrthoDB" id="2121828at2759"/>
<comment type="similarity">
    <text evidence="1">Belongs to the multicopper oxidase family.</text>
</comment>
<organism evidence="3 4">
    <name type="scientific">Salix purpurea</name>
    <name type="common">Purple osier willow</name>
    <dbReference type="NCBI Taxonomy" id="77065"/>
    <lineage>
        <taxon>Eukaryota</taxon>
        <taxon>Viridiplantae</taxon>
        <taxon>Streptophyta</taxon>
        <taxon>Embryophyta</taxon>
        <taxon>Tracheophyta</taxon>
        <taxon>Spermatophyta</taxon>
        <taxon>Magnoliopsida</taxon>
        <taxon>eudicotyledons</taxon>
        <taxon>Gunneridae</taxon>
        <taxon>Pentapetalae</taxon>
        <taxon>rosids</taxon>
        <taxon>fabids</taxon>
        <taxon>Malpighiales</taxon>
        <taxon>Salicaceae</taxon>
        <taxon>Saliceae</taxon>
        <taxon>Salix</taxon>
    </lineage>
</organism>
<evidence type="ECO:0000259" key="2">
    <source>
        <dbReference type="Pfam" id="PF07732"/>
    </source>
</evidence>
<evidence type="ECO:0000313" key="4">
    <source>
        <dbReference type="Proteomes" id="UP001151532"/>
    </source>
</evidence>
<accession>A0A9Q0WBJ3</accession>
<proteinExistence type="inferred from homology"/>
<dbReference type="Proteomes" id="UP001151532">
    <property type="component" value="Chromosome 13"/>
</dbReference>
<dbReference type="InterPro" id="IPR011707">
    <property type="entry name" value="Cu-oxidase-like_N"/>
</dbReference>
<evidence type="ECO:0000256" key="1">
    <source>
        <dbReference type="ARBA" id="ARBA00010609"/>
    </source>
</evidence>
<protein>
    <submittedName>
        <fullName evidence="3">MULTI-COPPER OXIDASE</fullName>
    </submittedName>
</protein>
<reference evidence="3" key="2">
    <citation type="journal article" date="2023" name="Int. J. Mol. Sci.">
        <title>De Novo Assembly and Annotation of 11 Diverse Shrub Willow (Salix) Genomes Reveals Novel Gene Organization in Sex-Linked Regions.</title>
        <authorList>
            <person name="Hyden B."/>
            <person name="Feng K."/>
            <person name="Yates T.B."/>
            <person name="Jawdy S."/>
            <person name="Cereghino C."/>
            <person name="Smart L.B."/>
            <person name="Muchero W."/>
        </authorList>
    </citation>
    <scope>NUCLEOTIDE SEQUENCE</scope>
    <source>
        <tissue evidence="3">Shoot tip</tissue>
    </source>
</reference>
<dbReference type="PANTHER" id="PTHR11709:SF68">
    <property type="entry name" value="LACCASE-13"/>
    <property type="match status" value="1"/>
</dbReference>
<reference evidence="3" key="1">
    <citation type="submission" date="2022-11" db="EMBL/GenBank/DDBJ databases">
        <authorList>
            <person name="Hyden B.L."/>
            <person name="Feng K."/>
            <person name="Yates T."/>
            <person name="Jawdy S."/>
            <person name="Smart L.B."/>
            <person name="Muchero W."/>
        </authorList>
    </citation>
    <scope>NUCLEOTIDE SEQUENCE</scope>
    <source>
        <tissue evidence="3">Shoot tip</tissue>
    </source>
</reference>
<dbReference type="GO" id="GO:0016491">
    <property type="term" value="F:oxidoreductase activity"/>
    <property type="evidence" value="ECO:0007669"/>
    <property type="project" value="TreeGrafter"/>
</dbReference>
<dbReference type="EMBL" id="JAPFFK010000005">
    <property type="protein sequence ID" value="KAJ6763728.1"/>
    <property type="molecule type" value="Genomic_DNA"/>
</dbReference>
<dbReference type="Gene3D" id="2.60.40.420">
    <property type="entry name" value="Cupredoxins - blue copper proteins"/>
    <property type="match status" value="1"/>
</dbReference>
<feature type="domain" description="Plastocyanin-like" evidence="2">
    <location>
        <begin position="63"/>
        <end position="113"/>
    </location>
</feature>
<dbReference type="InterPro" id="IPR045087">
    <property type="entry name" value="Cu-oxidase_fam"/>
</dbReference>
<dbReference type="InterPro" id="IPR008972">
    <property type="entry name" value="Cupredoxin"/>
</dbReference>
<name>A0A9Q0WBJ3_SALPP</name>
<comment type="caution">
    <text evidence="3">The sequence shown here is derived from an EMBL/GenBank/DDBJ whole genome shotgun (WGS) entry which is preliminary data.</text>
</comment>
<dbReference type="Pfam" id="PF07732">
    <property type="entry name" value="Cu-oxidase_3"/>
    <property type="match status" value="1"/>
</dbReference>